<reference evidence="3" key="1">
    <citation type="submission" date="2014-11" db="EMBL/GenBank/DDBJ databases">
        <authorList>
            <person name="Otto D Thomas"/>
            <person name="Naeem Raeece"/>
        </authorList>
    </citation>
    <scope>NUCLEOTIDE SEQUENCE</scope>
</reference>
<feature type="region of interest" description="Disordered" evidence="1">
    <location>
        <begin position="256"/>
        <end position="309"/>
    </location>
</feature>
<dbReference type="EMBL" id="CDMZ01002858">
    <property type="protein sequence ID" value="CEM44173.1"/>
    <property type="molecule type" value="Genomic_DNA"/>
</dbReference>
<organism evidence="3">
    <name type="scientific">Chromera velia CCMP2878</name>
    <dbReference type="NCBI Taxonomy" id="1169474"/>
    <lineage>
        <taxon>Eukaryota</taxon>
        <taxon>Sar</taxon>
        <taxon>Alveolata</taxon>
        <taxon>Colpodellida</taxon>
        <taxon>Chromeraceae</taxon>
        <taxon>Chromera</taxon>
    </lineage>
</organism>
<evidence type="ECO:0000256" key="1">
    <source>
        <dbReference type="SAM" id="MobiDB-lite"/>
    </source>
</evidence>
<feature type="transmembrane region" description="Helical" evidence="2">
    <location>
        <begin position="36"/>
        <end position="59"/>
    </location>
</feature>
<evidence type="ECO:0000256" key="2">
    <source>
        <dbReference type="SAM" id="Phobius"/>
    </source>
</evidence>
<accession>A0A0G4HIZ6</accession>
<keyword evidence="2" id="KW-1133">Transmembrane helix</keyword>
<name>A0A0G4HIZ6_9ALVE</name>
<protein>
    <submittedName>
        <fullName evidence="3">Uncharacterized protein</fullName>
    </submittedName>
</protein>
<keyword evidence="2" id="KW-0472">Membrane</keyword>
<dbReference type="VEuPathDB" id="CryptoDB:Cvel_7067"/>
<feature type="transmembrane region" description="Helical" evidence="2">
    <location>
        <begin position="90"/>
        <end position="110"/>
    </location>
</feature>
<sequence>MLRTIAASLRVGLKQKAEDLSNEAEMRAFLKFKASYSGYTSFTACGWFFTIFYLFVILVEQSFSFAARLAELEETGDDYVLGTLTVRQSFWLLFGLRIFIALPVMMLMGFGERYNLVYQNYLQLYNDYAVIQRRLGEPVEVEWAHENIVRGGKTEKLQGVLCGFATLAINTMSESLLDCVLNLMAVHLLTNFDEWMGNNIVNSGWTLRSLAGNSDEKEPLYIVQKWRHLWEAPSPELEEKDPCRYVAESYIGFWGLPPPSPEETQRAGDRPRQEVRQQKGQQPEGPLKGVGELRVEGPEGDVRGGEIRK</sequence>
<proteinExistence type="predicted"/>
<dbReference type="AlphaFoldDB" id="A0A0G4HIZ6"/>
<gene>
    <name evidence="3" type="ORF">Cvel_7067</name>
</gene>
<feature type="compositionally biased region" description="Basic and acidic residues" evidence="1">
    <location>
        <begin position="291"/>
        <end position="309"/>
    </location>
</feature>
<keyword evidence="2" id="KW-0812">Transmembrane</keyword>
<evidence type="ECO:0000313" key="3">
    <source>
        <dbReference type="EMBL" id="CEM44173.1"/>
    </source>
</evidence>
<feature type="compositionally biased region" description="Basic and acidic residues" evidence="1">
    <location>
        <begin position="263"/>
        <end position="277"/>
    </location>
</feature>